<feature type="active site" evidence="8">
    <location>
        <position position="200"/>
    </location>
</feature>
<evidence type="ECO:0000259" key="11">
    <source>
        <dbReference type="PROSITE" id="PS51767"/>
    </source>
</evidence>
<keyword evidence="6" id="KW-0865">Zymogen</keyword>
<keyword evidence="2 10" id="KW-0645">Protease</keyword>
<accession>A0A9N9EQ43</accession>
<dbReference type="FunFam" id="2.40.70.10:FF:000008">
    <property type="entry name" value="Cathepsin D"/>
    <property type="match status" value="1"/>
</dbReference>
<dbReference type="SUPFAM" id="SSF50630">
    <property type="entry name" value="Acid proteases"/>
    <property type="match status" value="1"/>
</dbReference>
<dbReference type="OrthoDB" id="15189at2759"/>
<feature type="domain" description="Peptidase A1" evidence="11">
    <location>
        <begin position="11"/>
        <end position="302"/>
    </location>
</feature>
<evidence type="ECO:0000313" key="13">
    <source>
        <dbReference type="Proteomes" id="UP000789405"/>
    </source>
</evidence>
<evidence type="ECO:0000256" key="2">
    <source>
        <dbReference type="ARBA" id="ARBA00022670"/>
    </source>
</evidence>
<evidence type="ECO:0000313" key="12">
    <source>
        <dbReference type="EMBL" id="CAG8683745.1"/>
    </source>
</evidence>
<evidence type="ECO:0000256" key="6">
    <source>
        <dbReference type="ARBA" id="ARBA00023145"/>
    </source>
</evidence>
<keyword evidence="5 10" id="KW-0378">Hydrolase</keyword>
<gene>
    <name evidence="12" type="ORF">DERYTH_LOCUS11967</name>
</gene>
<dbReference type="AlphaFoldDB" id="A0A9N9EQ43"/>
<comment type="caution">
    <text evidence="12">The sequence shown here is derived from an EMBL/GenBank/DDBJ whole genome shotgun (WGS) entry which is preliminary data.</text>
</comment>
<dbReference type="PRINTS" id="PR00792">
    <property type="entry name" value="PEPSIN"/>
</dbReference>
<dbReference type="CDD" id="cd05471">
    <property type="entry name" value="pepsin_like"/>
    <property type="match status" value="1"/>
</dbReference>
<dbReference type="PROSITE" id="PS51767">
    <property type="entry name" value="PEPTIDASE_A1"/>
    <property type="match status" value="1"/>
</dbReference>
<dbReference type="GO" id="GO:0004190">
    <property type="term" value="F:aspartic-type endopeptidase activity"/>
    <property type="evidence" value="ECO:0007669"/>
    <property type="project" value="UniProtKB-KW"/>
</dbReference>
<feature type="non-terminal residue" evidence="12">
    <location>
        <position position="335"/>
    </location>
</feature>
<feature type="disulfide bond" evidence="9">
    <location>
        <begin position="40"/>
        <end position="45"/>
    </location>
</feature>
<evidence type="ECO:0000256" key="10">
    <source>
        <dbReference type="RuleBase" id="RU000454"/>
    </source>
</evidence>
<dbReference type="Proteomes" id="UP000789405">
    <property type="component" value="Unassembled WGS sequence"/>
</dbReference>
<sequence>VQISSNNELSYYGPISIGGQSFNVLFDTGSAILWVPGTTCNSSECNGKNKYDSTKDKTFINNSTFAINYGSGQVSGTSGFSNLTISDLTTTNQYFGIANLIQFPQISSTPWGGIFGLGRSQSTITLFKEQGLISSSQLAFKFGRDNESSSHLMIGTTDPSLYVGTITWSSSSNSSWTIPIDDILVNNTQIGFNNTQSLIDTGTSYIFVPSDNATKIYNQIPNSQNINGSFYLPCNNQVPISVKINGITWNIDNRDLIDYTSSENNGTCKGTIQTGGGWILGLSFLKNVYSVFDQDNGQIAMQGLLFKILFIKENHDLTNGDFLSRECATKELFTN</sequence>
<keyword evidence="4 10" id="KW-0064">Aspartyl protease</keyword>
<evidence type="ECO:0000256" key="4">
    <source>
        <dbReference type="ARBA" id="ARBA00022750"/>
    </source>
</evidence>
<dbReference type="GO" id="GO:0006508">
    <property type="term" value="P:proteolysis"/>
    <property type="evidence" value="ECO:0007669"/>
    <property type="project" value="UniProtKB-KW"/>
</dbReference>
<dbReference type="InterPro" id="IPR033121">
    <property type="entry name" value="PEPTIDASE_A1"/>
</dbReference>
<name>A0A9N9EQ43_9GLOM</name>
<dbReference type="PANTHER" id="PTHR47966">
    <property type="entry name" value="BETA-SITE APP-CLEAVING ENZYME, ISOFORM A-RELATED"/>
    <property type="match status" value="1"/>
</dbReference>
<evidence type="ECO:0000256" key="8">
    <source>
        <dbReference type="PIRSR" id="PIRSR601461-1"/>
    </source>
</evidence>
<dbReference type="InterPro" id="IPR034164">
    <property type="entry name" value="Pepsin-like_dom"/>
</dbReference>
<keyword evidence="13" id="KW-1185">Reference proteome</keyword>
<keyword evidence="3" id="KW-0732">Signal</keyword>
<proteinExistence type="inferred from homology"/>
<evidence type="ECO:0000256" key="1">
    <source>
        <dbReference type="ARBA" id="ARBA00007447"/>
    </source>
</evidence>
<dbReference type="InterPro" id="IPR021109">
    <property type="entry name" value="Peptidase_aspartic_dom_sf"/>
</dbReference>
<comment type="similarity">
    <text evidence="1 10">Belongs to the peptidase A1 family.</text>
</comment>
<dbReference type="Gene3D" id="2.40.70.10">
    <property type="entry name" value="Acid Proteases"/>
    <property type="match status" value="2"/>
</dbReference>
<dbReference type="PANTHER" id="PTHR47966:SF75">
    <property type="entry name" value="ENDOPEPTIDASE (CTSD), PUTATIVE (AFU_ORTHOLOGUE AFUA_4G07040)-RELATED"/>
    <property type="match status" value="1"/>
</dbReference>
<dbReference type="PROSITE" id="PS00141">
    <property type="entry name" value="ASP_PROTEASE"/>
    <property type="match status" value="1"/>
</dbReference>
<evidence type="ECO:0000256" key="7">
    <source>
        <dbReference type="ARBA" id="ARBA00023157"/>
    </source>
</evidence>
<dbReference type="EMBL" id="CAJVPY010007650">
    <property type="protein sequence ID" value="CAG8683745.1"/>
    <property type="molecule type" value="Genomic_DNA"/>
</dbReference>
<dbReference type="InterPro" id="IPR001969">
    <property type="entry name" value="Aspartic_peptidase_AS"/>
</dbReference>
<evidence type="ECO:0000256" key="3">
    <source>
        <dbReference type="ARBA" id="ARBA00022729"/>
    </source>
</evidence>
<dbReference type="InterPro" id="IPR001461">
    <property type="entry name" value="Aspartic_peptidase_A1"/>
</dbReference>
<evidence type="ECO:0000256" key="5">
    <source>
        <dbReference type="ARBA" id="ARBA00022801"/>
    </source>
</evidence>
<organism evidence="12 13">
    <name type="scientific">Dentiscutata erythropus</name>
    <dbReference type="NCBI Taxonomy" id="1348616"/>
    <lineage>
        <taxon>Eukaryota</taxon>
        <taxon>Fungi</taxon>
        <taxon>Fungi incertae sedis</taxon>
        <taxon>Mucoromycota</taxon>
        <taxon>Glomeromycotina</taxon>
        <taxon>Glomeromycetes</taxon>
        <taxon>Diversisporales</taxon>
        <taxon>Gigasporaceae</taxon>
        <taxon>Dentiscutata</taxon>
    </lineage>
</organism>
<reference evidence="12" key="1">
    <citation type="submission" date="2021-06" db="EMBL/GenBank/DDBJ databases">
        <authorList>
            <person name="Kallberg Y."/>
            <person name="Tangrot J."/>
            <person name="Rosling A."/>
        </authorList>
    </citation>
    <scope>NUCLEOTIDE SEQUENCE</scope>
    <source>
        <strain evidence="12">MA453B</strain>
    </source>
</reference>
<evidence type="ECO:0000256" key="9">
    <source>
        <dbReference type="PIRSR" id="PIRSR601461-2"/>
    </source>
</evidence>
<dbReference type="Pfam" id="PF00026">
    <property type="entry name" value="Asp"/>
    <property type="match status" value="1"/>
</dbReference>
<keyword evidence="7 9" id="KW-1015">Disulfide bond</keyword>
<protein>
    <submittedName>
        <fullName evidence="12">7837_t:CDS:1</fullName>
    </submittedName>
</protein>
<feature type="active site" evidence="8">
    <location>
        <position position="27"/>
    </location>
</feature>